<organism evidence="2 3">
    <name type="scientific">Saguinus oedipus</name>
    <name type="common">Cotton-top tamarin</name>
    <name type="synonym">Oedipomidas oedipus</name>
    <dbReference type="NCBI Taxonomy" id="9490"/>
    <lineage>
        <taxon>Eukaryota</taxon>
        <taxon>Metazoa</taxon>
        <taxon>Chordata</taxon>
        <taxon>Craniata</taxon>
        <taxon>Vertebrata</taxon>
        <taxon>Euteleostomi</taxon>
        <taxon>Mammalia</taxon>
        <taxon>Eutheria</taxon>
        <taxon>Euarchontoglires</taxon>
        <taxon>Primates</taxon>
        <taxon>Haplorrhini</taxon>
        <taxon>Platyrrhini</taxon>
        <taxon>Cebidae</taxon>
        <taxon>Callitrichinae</taxon>
        <taxon>Saguinus</taxon>
    </lineage>
</organism>
<evidence type="ECO:0000256" key="1">
    <source>
        <dbReference type="SAM" id="MobiDB-lite"/>
    </source>
</evidence>
<protein>
    <submittedName>
        <fullName evidence="2">Uncharacterized protein</fullName>
    </submittedName>
</protein>
<evidence type="ECO:0000313" key="2">
    <source>
        <dbReference type="EMBL" id="KAK2108057.1"/>
    </source>
</evidence>
<feature type="region of interest" description="Disordered" evidence="1">
    <location>
        <begin position="89"/>
        <end position="115"/>
    </location>
</feature>
<accession>A0ABQ9VFN4</accession>
<comment type="caution">
    <text evidence="2">The sequence shown here is derived from an EMBL/GenBank/DDBJ whole genome shotgun (WGS) entry which is preliminary data.</text>
</comment>
<evidence type="ECO:0000313" key="3">
    <source>
        <dbReference type="Proteomes" id="UP001266305"/>
    </source>
</evidence>
<gene>
    <name evidence="2" type="ORF">P7K49_013222</name>
</gene>
<feature type="compositionally biased region" description="Basic and acidic residues" evidence="1">
    <location>
        <begin position="93"/>
        <end position="102"/>
    </location>
</feature>
<keyword evidence="3" id="KW-1185">Reference proteome</keyword>
<proteinExistence type="predicted"/>
<reference evidence="2 3" key="1">
    <citation type="submission" date="2023-05" db="EMBL/GenBank/DDBJ databases">
        <title>B98-5 Cell Line De Novo Hybrid Assembly: An Optical Mapping Approach.</title>
        <authorList>
            <person name="Kananen K."/>
            <person name="Auerbach J.A."/>
            <person name="Kautto E."/>
            <person name="Blachly J.S."/>
        </authorList>
    </citation>
    <scope>NUCLEOTIDE SEQUENCE [LARGE SCALE GENOMIC DNA]</scope>
    <source>
        <strain evidence="2">B95-8</strain>
        <tissue evidence="2">Cell line</tissue>
    </source>
</reference>
<sequence>MAQASQKPCLAPEAWGKGCRRTHLHTLQQVLQASCVTCTQVTTEDDPYSSNIIPKHQDGQSTTQEPLMMEGHLLTQNVIYQAVILKRQNKKAGTNEEQERRQQQLGMVEIQGQHT</sequence>
<dbReference type="Proteomes" id="UP001266305">
    <property type="component" value="Unassembled WGS sequence"/>
</dbReference>
<dbReference type="EMBL" id="JASSZA010000006">
    <property type="protein sequence ID" value="KAK2108057.1"/>
    <property type="molecule type" value="Genomic_DNA"/>
</dbReference>
<name>A0ABQ9VFN4_SAGOE</name>